<comment type="caution">
    <text evidence="2">The sequence shown here is derived from an EMBL/GenBank/DDBJ whole genome shotgun (WGS) entry which is preliminary data.</text>
</comment>
<keyword evidence="1" id="KW-0812">Transmembrane</keyword>
<sequence length="246" mass="27251">MNQQVPSSPFQWAIQNNYIFGSKHPLLMTAVSLLITCGGPLLLARIARDLGKALEERLNGEWGGKPTTVLLRHRDSTIDSLTKKQYHLAIGQGISRAAPSPALEDKSPEQADTFYRAGSAWLISKTQDTKKHALVFKENKHYGFQRNMRGLKWIGIVISCATMAISAVHFYLQTDMSGSVRQILSSVSIQQAMPITISAIMLVCWIFLVTERSVRRAGFAYADRLIRTCAVITTKQKKAGKTTGAK</sequence>
<dbReference type="RefSeq" id="WP_154377283.1">
    <property type="nucleotide sequence ID" value="NZ_WKJK01000006.1"/>
</dbReference>
<proteinExistence type="predicted"/>
<gene>
    <name evidence="2" type="ORF">GJ699_14365</name>
</gene>
<dbReference type="EMBL" id="WKJK01000006">
    <property type="protein sequence ID" value="MRW91176.1"/>
    <property type="molecule type" value="Genomic_DNA"/>
</dbReference>
<evidence type="ECO:0000256" key="1">
    <source>
        <dbReference type="SAM" id="Phobius"/>
    </source>
</evidence>
<evidence type="ECO:0000313" key="3">
    <source>
        <dbReference type="Proteomes" id="UP000433309"/>
    </source>
</evidence>
<feature type="transmembrane region" description="Helical" evidence="1">
    <location>
        <begin position="192"/>
        <end position="210"/>
    </location>
</feature>
<evidence type="ECO:0000313" key="2">
    <source>
        <dbReference type="EMBL" id="MRW91176.1"/>
    </source>
</evidence>
<dbReference type="Proteomes" id="UP000433309">
    <property type="component" value="Unassembled WGS sequence"/>
</dbReference>
<dbReference type="AlphaFoldDB" id="A0A6I2L3J5"/>
<organism evidence="2 3">
    <name type="scientific">Duganella guangzhouensis</name>
    <dbReference type="NCBI Taxonomy" id="2666084"/>
    <lineage>
        <taxon>Bacteria</taxon>
        <taxon>Pseudomonadati</taxon>
        <taxon>Pseudomonadota</taxon>
        <taxon>Betaproteobacteria</taxon>
        <taxon>Burkholderiales</taxon>
        <taxon>Oxalobacteraceae</taxon>
        <taxon>Telluria group</taxon>
        <taxon>Duganella</taxon>
    </lineage>
</organism>
<feature type="transmembrane region" description="Helical" evidence="1">
    <location>
        <begin position="150"/>
        <end position="172"/>
    </location>
</feature>
<keyword evidence="1" id="KW-0472">Membrane</keyword>
<protein>
    <submittedName>
        <fullName evidence="2">Uncharacterized protein</fullName>
    </submittedName>
</protein>
<accession>A0A6I2L3J5</accession>
<keyword evidence="3" id="KW-1185">Reference proteome</keyword>
<keyword evidence="1" id="KW-1133">Transmembrane helix</keyword>
<feature type="transmembrane region" description="Helical" evidence="1">
    <location>
        <begin position="26"/>
        <end position="47"/>
    </location>
</feature>
<name>A0A6I2L3J5_9BURK</name>
<reference evidence="2 3" key="1">
    <citation type="submission" date="2019-11" db="EMBL/GenBank/DDBJ databases">
        <title>Novel species isolated from a subtropical stream in China.</title>
        <authorList>
            <person name="Lu H."/>
        </authorList>
    </citation>
    <scope>NUCLEOTIDE SEQUENCE [LARGE SCALE GENOMIC DNA]</scope>
    <source>
        <strain evidence="2 3">FT80W</strain>
    </source>
</reference>